<dbReference type="PANTHER" id="PTHR21397:SF2">
    <property type="entry name" value="CHROMATIN COMPLEXES SUBUNIT BAP18"/>
    <property type="match status" value="1"/>
</dbReference>
<dbReference type="EMBL" id="GEMB01000745">
    <property type="protein sequence ID" value="JAS02393.1"/>
    <property type="molecule type" value="Transcribed_RNA"/>
</dbReference>
<dbReference type="SUPFAM" id="SSF46689">
    <property type="entry name" value="Homeodomain-like"/>
    <property type="match status" value="1"/>
</dbReference>
<accession>A0A171ARI5</accession>
<evidence type="ECO:0000256" key="1">
    <source>
        <dbReference type="ARBA" id="ARBA00004123"/>
    </source>
</evidence>
<sequence>MSMNSASKVGEIFTAAGAAFNKLAELTLQLHPTADSPSGGKWTEEDIDKLQSAILRFNEDLSLVSDLIKRRTVAQIRSTLRKKAFEDAGLPTRQVMSGTSQTGAASSAMLATTGKSAEVTLNMLNAQETEVDIESMHDDVKLDYSTGGHDPVNP</sequence>
<evidence type="ECO:0000313" key="2">
    <source>
        <dbReference type="EMBL" id="JAS02393.1"/>
    </source>
</evidence>
<protein>
    <submittedName>
        <fullName evidence="2">Chromatin complexes subunit bap18 isoform x2</fullName>
    </submittedName>
</protein>
<dbReference type="AlphaFoldDB" id="A0A171ARI5"/>
<dbReference type="GO" id="GO:0016589">
    <property type="term" value="C:NURF complex"/>
    <property type="evidence" value="ECO:0007669"/>
    <property type="project" value="TreeGrafter"/>
</dbReference>
<name>A0A171ARI5_TRIIF</name>
<comment type="subcellular location">
    <subcellularLocation>
        <location evidence="1">Nucleus</location>
    </subcellularLocation>
</comment>
<dbReference type="PANTHER" id="PTHR21397">
    <property type="entry name" value="CHROMATIN COMPLEXES SUBUNIT BAP18-RELATED"/>
    <property type="match status" value="1"/>
</dbReference>
<proteinExistence type="predicted"/>
<organism evidence="2">
    <name type="scientific">Triatoma infestans</name>
    <name type="common">Assassin bug</name>
    <dbReference type="NCBI Taxonomy" id="30076"/>
    <lineage>
        <taxon>Eukaryota</taxon>
        <taxon>Metazoa</taxon>
        <taxon>Ecdysozoa</taxon>
        <taxon>Arthropoda</taxon>
        <taxon>Hexapoda</taxon>
        <taxon>Insecta</taxon>
        <taxon>Pterygota</taxon>
        <taxon>Neoptera</taxon>
        <taxon>Paraneoptera</taxon>
        <taxon>Hemiptera</taxon>
        <taxon>Heteroptera</taxon>
        <taxon>Panheteroptera</taxon>
        <taxon>Cimicomorpha</taxon>
        <taxon>Reduviidae</taxon>
        <taxon>Triatominae</taxon>
        <taxon>Triatoma</taxon>
    </lineage>
</organism>
<dbReference type="GO" id="GO:0071339">
    <property type="term" value="C:MLL1 complex"/>
    <property type="evidence" value="ECO:0007669"/>
    <property type="project" value="TreeGrafter"/>
</dbReference>
<dbReference type="InterPro" id="IPR009057">
    <property type="entry name" value="Homeodomain-like_sf"/>
</dbReference>
<reference evidence="2" key="1">
    <citation type="submission" date="2016-04" db="EMBL/GenBank/DDBJ databases">
        <authorList>
            <person name="Calderon-Fernandez G.M.Sr."/>
        </authorList>
    </citation>
    <scope>NUCLEOTIDE SEQUENCE</scope>
    <source>
        <strain evidence="2">Int1</strain>
        <tissue evidence="2">Integument</tissue>
    </source>
</reference>
<reference evidence="2" key="2">
    <citation type="journal article" date="2017" name="J. Med. Entomol.">
        <title>Transcriptome Analysis of the Triatoma infestans (Hemiptera: Reduviidae) Integument.</title>
        <authorList>
            <person name="Calderon-Fernandez G.M."/>
            <person name="Moriconi D.E."/>
            <person name="Dulbecco A.B."/>
            <person name="Juarez M.P."/>
        </authorList>
    </citation>
    <scope>NUCLEOTIDE SEQUENCE</scope>
    <source>
        <strain evidence="2">Int1</strain>
        <tissue evidence="2">Integument</tissue>
    </source>
</reference>